<dbReference type="PANTHER" id="PTHR43236">
    <property type="entry name" value="ANTITOXIN HIGA1"/>
    <property type="match status" value="1"/>
</dbReference>
<feature type="domain" description="HTH cro/C1-type" evidence="1">
    <location>
        <begin position="81"/>
        <end position="116"/>
    </location>
</feature>
<comment type="caution">
    <text evidence="2">The sequence shown here is derived from an EMBL/GenBank/DDBJ whole genome shotgun (WGS) entry which is preliminary data.</text>
</comment>
<organism evidence="2 3">
    <name type="scientific">Streptomyces lancefieldiae</name>
    <dbReference type="NCBI Taxonomy" id="3075520"/>
    <lineage>
        <taxon>Bacteria</taxon>
        <taxon>Bacillati</taxon>
        <taxon>Actinomycetota</taxon>
        <taxon>Actinomycetes</taxon>
        <taxon>Kitasatosporales</taxon>
        <taxon>Streptomycetaceae</taxon>
        <taxon>Streptomyces</taxon>
    </lineage>
</organism>
<evidence type="ECO:0000313" key="2">
    <source>
        <dbReference type="EMBL" id="MDT0616504.1"/>
    </source>
</evidence>
<dbReference type="InterPro" id="IPR052345">
    <property type="entry name" value="Rad_response_metalloprotease"/>
</dbReference>
<sequence length="220" mass="23712">MVVEGCAVAGGGGVRCAQLRRCRPRRWGARGLPGPCSCGKDVTVAGRGVTDFAPAALLSERTGVNLSREELARSASQYEPCLSAAHVSLYEVGARVPQLSTLVALARALGVEIRSLLVPVETEDLARLRVEGGVRQRDLARSLGLPQARWSRIERGVLIPEPALLRELAEFLGRPFDVVARSALHTRRRALRASARPKSCGTRAAREMTMPGRRLAAYAP</sequence>
<dbReference type="PANTHER" id="PTHR43236:SF2">
    <property type="entry name" value="BLL0069 PROTEIN"/>
    <property type="match status" value="1"/>
</dbReference>
<keyword evidence="3" id="KW-1185">Reference proteome</keyword>
<dbReference type="SUPFAM" id="SSF47413">
    <property type="entry name" value="lambda repressor-like DNA-binding domains"/>
    <property type="match status" value="2"/>
</dbReference>
<dbReference type="Pfam" id="PF13560">
    <property type="entry name" value="HTH_31"/>
    <property type="match status" value="1"/>
</dbReference>
<gene>
    <name evidence="2" type="ORF">RM812_41185</name>
</gene>
<evidence type="ECO:0000259" key="1">
    <source>
        <dbReference type="PROSITE" id="PS50943"/>
    </source>
</evidence>
<protein>
    <submittedName>
        <fullName evidence="2">Helix-turn-helix transcriptional regulator</fullName>
    </submittedName>
</protein>
<dbReference type="RefSeq" id="WP_311586010.1">
    <property type="nucleotide sequence ID" value="NZ_JAVRFH010000163.1"/>
</dbReference>
<dbReference type="SMART" id="SM00530">
    <property type="entry name" value="HTH_XRE"/>
    <property type="match status" value="2"/>
</dbReference>
<dbReference type="CDD" id="cd00093">
    <property type="entry name" value="HTH_XRE"/>
    <property type="match status" value="2"/>
</dbReference>
<dbReference type="EMBL" id="JAVRFH010000163">
    <property type="protein sequence ID" value="MDT0616504.1"/>
    <property type="molecule type" value="Genomic_DNA"/>
</dbReference>
<dbReference type="Proteomes" id="UP001180724">
    <property type="component" value="Unassembled WGS sequence"/>
</dbReference>
<dbReference type="InterPro" id="IPR010982">
    <property type="entry name" value="Lambda_DNA-bd_dom_sf"/>
</dbReference>
<name>A0ABU3B231_9ACTN</name>
<dbReference type="Pfam" id="PF01381">
    <property type="entry name" value="HTH_3"/>
    <property type="match status" value="1"/>
</dbReference>
<dbReference type="InterPro" id="IPR001387">
    <property type="entry name" value="Cro/C1-type_HTH"/>
</dbReference>
<dbReference type="PROSITE" id="PS50943">
    <property type="entry name" value="HTH_CROC1"/>
    <property type="match status" value="2"/>
</dbReference>
<accession>A0ABU3B231</accession>
<proteinExistence type="predicted"/>
<feature type="domain" description="HTH cro/C1-type" evidence="1">
    <location>
        <begin position="125"/>
        <end position="179"/>
    </location>
</feature>
<dbReference type="Gene3D" id="1.10.260.40">
    <property type="entry name" value="lambda repressor-like DNA-binding domains"/>
    <property type="match status" value="2"/>
</dbReference>
<evidence type="ECO:0000313" key="3">
    <source>
        <dbReference type="Proteomes" id="UP001180724"/>
    </source>
</evidence>
<reference evidence="2" key="1">
    <citation type="submission" date="2024-05" db="EMBL/GenBank/DDBJ databases">
        <title>30 novel species of actinomycetes from the DSMZ collection.</title>
        <authorList>
            <person name="Nouioui I."/>
        </authorList>
    </citation>
    <scope>NUCLEOTIDE SEQUENCE</scope>
    <source>
        <strain evidence="2">DSM 40712</strain>
    </source>
</reference>